<evidence type="ECO:0000256" key="1">
    <source>
        <dbReference type="ARBA" id="ARBA00022679"/>
    </source>
</evidence>
<dbReference type="AlphaFoldDB" id="A0A4R9C313"/>
<dbReference type="PANTHER" id="PTHR42919">
    <property type="entry name" value="N-ALPHA-ACETYLTRANSFERASE"/>
    <property type="match status" value="1"/>
</dbReference>
<dbReference type="Pfam" id="PF13673">
    <property type="entry name" value="Acetyltransf_10"/>
    <property type="match status" value="1"/>
</dbReference>
<dbReference type="EMBL" id="SCFR01000001">
    <property type="protein sequence ID" value="TFF67638.1"/>
    <property type="molecule type" value="Genomic_DNA"/>
</dbReference>
<reference evidence="4 5" key="1">
    <citation type="submission" date="2019-01" db="EMBL/GenBank/DDBJ databases">
        <title>Draft Genome Sequences of Helcococcus ovis Strains Isolated from the Uterus and Vagina of Dairy Cows with Metritis.</title>
        <authorList>
            <person name="Cunha F."/>
            <person name="Jeon S.J."/>
            <person name="Kutzer P."/>
            <person name="Galvao K.N."/>
        </authorList>
    </citation>
    <scope>NUCLEOTIDE SEQUENCE [LARGE SCALE GENOMIC DNA]</scope>
    <source>
        <strain evidence="4 5">KG-37</strain>
    </source>
</reference>
<dbReference type="PROSITE" id="PS51186">
    <property type="entry name" value="GNAT"/>
    <property type="match status" value="1"/>
</dbReference>
<dbReference type="GO" id="GO:0016747">
    <property type="term" value="F:acyltransferase activity, transferring groups other than amino-acyl groups"/>
    <property type="evidence" value="ECO:0007669"/>
    <property type="project" value="InterPro"/>
</dbReference>
<dbReference type="SUPFAM" id="SSF55729">
    <property type="entry name" value="Acyl-CoA N-acyltransferases (Nat)"/>
    <property type="match status" value="2"/>
</dbReference>
<dbReference type="InterPro" id="IPR051556">
    <property type="entry name" value="N-term/lysine_N-AcTrnsfr"/>
</dbReference>
<accession>A0A4R9C313</accession>
<keyword evidence="1 4" id="KW-0808">Transferase</keyword>
<dbReference type="Proteomes" id="UP000297454">
    <property type="component" value="Unassembled WGS sequence"/>
</dbReference>
<dbReference type="Pfam" id="PF00583">
    <property type="entry name" value="Acetyltransf_1"/>
    <property type="match status" value="1"/>
</dbReference>
<gene>
    <name evidence="4" type="ORF">EQF91_00100</name>
</gene>
<proteinExistence type="predicted"/>
<comment type="caution">
    <text evidence="4">The sequence shown here is derived from an EMBL/GenBank/DDBJ whole genome shotgun (WGS) entry which is preliminary data.</text>
</comment>
<dbReference type="CDD" id="cd04301">
    <property type="entry name" value="NAT_SF"/>
    <property type="match status" value="2"/>
</dbReference>
<keyword evidence="2" id="KW-0012">Acyltransferase</keyword>
<evidence type="ECO:0000256" key="2">
    <source>
        <dbReference type="ARBA" id="ARBA00023315"/>
    </source>
</evidence>
<keyword evidence="5" id="KW-1185">Reference proteome</keyword>
<feature type="domain" description="N-acetyltransferase" evidence="3">
    <location>
        <begin position="152"/>
        <end position="283"/>
    </location>
</feature>
<evidence type="ECO:0000313" key="4">
    <source>
        <dbReference type="EMBL" id="TFF67638.1"/>
    </source>
</evidence>
<dbReference type="RefSeq" id="WP_134744018.1">
    <property type="nucleotide sequence ID" value="NZ_JBFNGE010000155.1"/>
</dbReference>
<protein>
    <submittedName>
        <fullName evidence="4">GNAT family N-acetyltransferase</fullName>
    </submittedName>
</protein>
<dbReference type="InterPro" id="IPR016181">
    <property type="entry name" value="Acyl_CoA_acyltransferase"/>
</dbReference>
<name>A0A4R9C313_9FIRM</name>
<evidence type="ECO:0000313" key="5">
    <source>
        <dbReference type="Proteomes" id="UP000297454"/>
    </source>
</evidence>
<dbReference type="Gene3D" id="3.40.630.30">
    <property type="match status" value="2"/>
</dbReference>
<organism evidence="4 5">
    <name type="scientific">Helcococcus ovis</name>
    <dbReference type="NCBI Taxonomy" id="72026"/>
    <lineage>
        <taxon>Bacteria</taxon>
        <taxon>Bacillati</taxon>
        <taxon>Bacillota</taxon>
        <taxon>Tissierellia</taxon>
        <taxon>Tissierellales</taxon>
        <taxon>Peptoniphilaceae</taxon>
        <taxon>Helcococcus</taxon>
    </lineage>
</organism>
<dbReference type="InterPro" id="IPR000182">
    <property type="entry name" value="GNAT_dom"/>
</dbReference>
<sequence length="283" mass="32389">MNTIYTNKLTENELNQAKELIKICQNHDGTFKEPYLSNMLNFDKSMPAFFMTFNENILIGILTVYADSTEVEISINIHPEFRMNGIAKTLYNLFLEKTKDYGISSIEFISERKFLDKNPDLLKHWNISETDDTESWLKKERTPYEIEKISELSISIANESDIDKIAKINAEAFDSPLNISSTYAKEAMNDKNSILYVIKKNDIILGSCTVDISSNSNYLYGLAISKEYRGQGIGSYFVKNIVNELISKNNKDFQIAVDDTNIGAKKLYENLGFEYITQVVYLS</sequence>
<evidence type="ECO:0000259" key="3">
    <source>
        <dbReference type="PROSITE" id="PS51186"/>
    </source>
</evidence>
<dbReference type="PANTHER" id="PTHR42919:SF8">
    <property type="entry name" value="N-ALPHA-ACETYLTRANSFERASE 50"/>
    <property type="match status" value="1"/>
</dbReference>